<organism evidence="1 2">
    <name type="scientific">Escherichia coli</name>
    <dbReference type="NCBI Taxonomy" id="562"/>
    <lineage>
        <taxon>Bacteria</taxon>
        <taxon>Pseudomonadati</taxon>
        <taxon>Pseudomonadota</taxon>
        <taxon>Gammaproteobacteria</taxon>
        <taxon>Enterobacterales</taxon>
        <taxon>Enterobacteriaceae</taxon>
        <taxon>Escherichia</taxon>
    </lineage>
</organism>
<evidence type="ECO:0000313" key="1">
    <source>
        <dbReference type="EMBL" id="OOK26112.1"/>
    </source>
</evidence>
<dbReference type="AlphaFoldDB" id="A0AAX0KBS3"/>
<evidence type="ECO:0000313" key="2">
    <source>
        <dbReference type="Proteomes" id="UP000188855"/>
    </source>
</evidence>
<proteinExistence type="predicted"/>
<gene>
    <name evidence="1" type="ORF">BMT91_17895</name>
</gene>
<comment type="caution">
    <text evidence="1">The sequence shown here is derived from an EMBL/GenBank/DDBJ whole genome shotgun (WGS) entry which is preliminary data.</text>
</comment>
<dbReference type="EMBL" id="MPAF01000035">
    <property type="protein sequence ID" value="OOK26112.1"/>
    <property type="molecule type" value="Genomic_DNA"/>
</dbReference>
<protein>
    <submittedName>
        <fullName evidence="1">Uncharacterized protein</fullName>
    </submittedName>
</protein>
<name>A0AAX0KBS3_ECOLX</name>
<accession>A0AAX0KBS3</accession>
<sequence length="102" mass="12010">MRHSIELCHFYILMQAAQVRLKATRYLALAACQSIQASHQQPQEFYLLVALICMFEKCHQQHPPHRKDSIQQIHNLAAWILEKMKHVMQTIHNCSYQLPKAM</sequence>
<dbReference type="Proteomes" id="UP000188855">
    <property type="component" value="Unassembled WGS sequence"/>
</dbReference>
<reference evidence="1 2" key="1">
    <citation type="submission" date="2016-10" db="EMBL/GenBank/DDBJ databases">
        <title>Whole genome sequences of antibiotic resistant commensal Escherichia coli from healthy Australian adults.</title>
        <authorList>
            <person name="Moran R.A."/>
            <person name="Anantham S."/>
            <person name="Nigro S.J."/>
            <person name="Holt K.E."/>
            <person name="Hall R.M."/>
        </authorList>
    </citation>
    <scope>NUCLEOTIDE SEQUENCE [LARGE SCALE GENOMIC DNA]</scope>
    <source>
        <strain evidence="1 2">2.3-R4</strain>
    </source>
</reference>